<dbReference type="SMART" id="SM00060">
    <property type="entry name" value="FN3"/>
    <property type="match status" value="1"/>
</dbReference>
<feature type="domain" description="RNase III" evidence="3">
    <location>
        <begin position="481"/>
        <end position="660"/>
    </location>
</feature>
<dbReference type="InterPro" id="IPR003599">
    <property type="entry name" value="Ig_sub"/>
</dbReference>
<dbReference type="SUPFAM" id="SSF54768">
    <property type="entry name" value="dsRNA-binding domain-like"/>
    <property type="match status" value="1"/>
</dbReference>
<feature type="domain" description="Ig-like" evidence="4">
    <location>
        <begin position="1008"/>
        <end position="1139"/>
    </location>
</feature>
<dbReference type="CDD" id="cd00063">
    <property type="entry name" value="FN3"/>
    <property type="match status" value="1"/>
</dbReference>
<dbReference type="GO" id="GO:0003725">
    <property type="term" value="F:double-stranded RNA binding"/>
    <property type="evidence" value="ECO:0007669"/>
    <property type="project" value="TreeGrafter"/>
</dbReference>
<dbReference type="InterPro" id="IPR003598">
    <property type="entry name" value="Ig_sub2"/>
</dbReference>
<dbReference type="GO" id="GO:0006396">
    <property type="term" value="P:RNA processing"/>
    <property type="evidence" value="ECO:0007669"/>
    <property type="project" value="InterPro"/>
</dbReference>
<dbReference type="SMART" id="SM00535">
    <property type="entry name" value="RIBOc"/>
    <property type="match status" value="2"/>
</dbReference>
<dbReference type="SUPFAM" id="SSF69065">
    <property type="entry name" value="RNase III domain-like"/>
    <property type="match status" value="2"/>
</dbReference>
<dbReference type="InterPro" id="IPR007110">
    <property type="entry name" value="Ig-like_dom"/>
</dbReference>
<dbReference type="PANTHER" id="PTHR11207">
    <property type="entry name" value="RIBONUCLEASE III"/>
    <property type="match status" value="1"/>
</dbReference>
<evidence type="ECO:0000259" key="3">
    <source>
        <dbReference type="PROSITE" id="PS50142"/>
    </source>
</evidence>
<dbReference type="Pfam" id="PF00041">
    <property type="entry name" value="fn3"/>
    <property type="match status" value="1"/>
</dbReference>
<name>A0A177BBB8_9BILA</name>
<dbReference type="GO" id="GO:0004525">
    <property type="term" value="F:ribonuclease III activity"/>
    <property type="evidence" value="ECO:0007669"/>
    <property type="project" value="InterPro"/>
</dbReference>
<comment type="caution">
    <text evidence="6">The sequence shown here is derived from an EMBL/GenBank/DDBJ whole genome shotgun (WGS) entry which is preliminary data.</text>
</comment>
<organism evidence="6 7">
    <name type="scientific">Intoshia linei</name>
    <dbReference type="NCBI Taxonomy" id="1819745"/>
    <lineage>
        <taxon>Eukaryota</taxon>
        <taxon>Metazoa</taxon>
        <taxon>Spiralia</taxon>
        <taxon>Lophotrochozoa</taxon>
        <taxon>Mesozoa</taxon>
        <taxon>Orthonectida</taxon>
        <taxon>Rhopaluridae</taxon>
        <taxon>Intoshia</taxon>
    </lineage>
</organism>
<accession>A0A177BBB8</accession>
<dbReference type="Pfam" id="PF00047">
    <property type="entry name" value="ig"/>
    <property type="match status" value="1"/>
</dbReference>
<dbReference type="EMBL" id="LWCA01000098">
    <property type="protein sequence ID" value="OAF70923.1"/>
    <property type="molecule type" value="Genomic_DNA"/>
</dbReference>
<dbReference type="InterPro" id="IPR003961">
    <property type="entry name" value="FN3_dom"/>
</dbReference>
<gene>
    <name evidence="6" type="ORF">A3Q56_01287</name>
</gene>
<dbReference type="InterPro" id="IPR036179">
    <property type="entry name" value="Ig-like_dom_sf"/>
</dbReference>
<keyword evidence="2" id="KW-0812">Transmembrane</keyword>
<keyword evidence="1" id="KW-0694">RNA-binding</keyword>
<dbReference type="SUPFAM" id="SSF48726">
    <property type="entry name" value="Immunoglobulin"/>
    <property type="match status" value="2"/>
</dbReference>
<dbReference type="PROSITE" id="PS00517">
    <property type="entry name" value="RNASE_3_1"/>
    <property type="match status" value="1"/>
</dbReference>
<keyword evidence="2" id="KW-0472">Membrane</keyword>
<dbReference type="GO" id="GO:0010468">
    <property type="term" value="P:regulation of gene expression"/>
    <property type="evidence" value="ECO:0007669"/>
    <property type="project" value="TreeGrafter"/>
</dbReference>
<dbReference type="PROSITE" id="PS50853">
    <property type="entry name" value="FN3"/>
    <property type="match status" value="1"/>
</dbReference>
<keyword evidence="2" id="KW-1133">Transmembrane helix</keyword>
<reference evidence="6 7" key="1">
    <citation type="submission" date="2016-04" db="EMBL/GenBank/DDBJ databases">
        <title>The genome of Intoshia linei affirms orthonectids as highly simplified spiralians.</title>
        <authorList>
            <person name="Mikhailov K.V."/>
            <person name="Slusarev G.S."/>
            <person name="Nikitin M.A."/>
            <person name="Logacheva M.D."/>
            <person name="Penin A."/>
            <person name="Aleoshin V."/>
            <person name="Panchin Y.V."/>
        </authorList>
    </citation>
    <scope>NUCLEOTIDE SEQUENCE [LARGE SCALE GENOMIC DNA]</scope>
    <source>
        <strain evidence="6">Intl2013</strain>
        <tissue evidence="6">Whole animal</tissue>
    </source>
</reference>
<dbReference type="InterPro" id="IPR013151">
    <property type="entry name" value="Immunoglobulin_dom"/>
</dbReference>
<dbReference type="SMART" id="SM00408">
    <property type="entry name" value="IGc2"/>
    <property type="match status" value="2"/>
</dbReference>
<dbReference type="SUPFAM" id="SSF49265">
    <property type="entry name" value="Fibronectin type III"/>
    <property type="match status" value="1"/>
</dbReference>
<dbReference type="Gene3D" id="1.10.1520.10">
    <property type="entry name" value="Ribonuclease III domain"/>
    <property type="match status" value="2"/>
</dbReference>
<sequence length="1480" mass="172637">MNRKLNGGNNEKTRTMIYMSDKYFMANECEAMTENFITNVLNPINLSKKDYLEKWKDEKYFYKMYSINENWKINNKKKEYDFEEEKQNSEYEEGECESDTVEPQKVDAKDYAIDGKELRQNTHLYKEILQRKQNCKMCWHPQLHFNEPNMRKDSPSCTCLDKYKSYGIHHGIYPGENLVECTGGSCIELHHYKLIILPDTNFNFTLPTSIYIDENGPFRFEGFSILLHNELNDMFPLYINIFSINYKILLIRHRPFRFSTIKTIDTISRYIFNDLLDLFDFNLVSPLEKSESHTCKGFHFTPRFIRHNKNVIEMLSPEDVLNYLLSSYKPVMSNYDSENFALFSDIMCGSLVAKPGHLPSSVRIDSIELNENMQNEPILLVHIKTEKTMSAIYNDKKFREATKKLNKINHLNSFKTISDSDNELMQTYQQIISDFNSNKTRKCHIKLNPLAVMNTGLRCDISQHALLLPAILDHLRLIKCLSHLEKYINYKFKSLKLLKLALTHTSYRNMYFSVNCDHIKTIQSNCCSRFIHYGKQHLNSKRKKGIYPLLKIMSIRSKENNTMIYDENNERLEYLGDAVLDYVIIDKLFYMFPHYDEGTIVAFKKSIVRNRQLAILARYYQIHKFMLILHNSDYEKTESIDCAIANIFEALVGAIYLDSGQFSVISDFVSNSLFHENLSLRKTWNLSFKHELQIDYANGDRHLIETSSILKKLTKLEKMCCIQFKHIRLLAKALTMPSVKTNFLTKGNNQRLEMLGDTIFKLLVSDHLYKNFSHHQEGHLSLLRNTLVNKFVQARIFDEIGLVEYIIDEHTRELKTKTKADLLEAFIASLYVDKGLDACYAFCKATLFVRIDGFIDLGIWNDPKSKLQQKCVNLRNINQSTPDLPKYEVVAKEMINGKPEYTVSVFFKNYLLATSKGLTIQMAEMKCAQIVLSEKLGNPPGNRYWKFFPNDESKEIDLLESFYDQNTKTSILVINQISLENEGTYECGAYNKISRNSIKQKLSVNVRPNWIGKLIEKSIKVQKKDLDNFYLSCSVLSKPAANIDWFFQSFNKSFNEENQLKPTYSVDVQKRNNFSKNQHFEYQMDEFSKFLDNGVQNTTSIIKFVQSENKTHKMSGKYTCIAKNPEIDDYKIIQSTNVVVYYKPILSTPKNIHAININKPTILRCFIESNPYSEVEWEFYNTDDQLVKDFIGHDKIKTNMTKLKQESIGHYYMSQLILNNAQTENIGNYMCKSKNSQGKTMLKFTVLAQGKPFVPKNIKIVNINPNRVMISWNLMFDGGLTSKFKLFLKEINTRRSVIVTSLKDHIYLNKLNANTEYQLIISAINQYGESEKSKIQKFKTLDYELVIPNLMYNRKQGRINHKEIGMDKCLQISMDALNVNDLCIRGEKNQNFTYIDPIFLRFSKLYVRMCYYENKNSCSKEISIVDSAQSVQDNIKISSNIIISVGCICCIIVIILITILIYLCIRKHKSIDKQDYHCCR</sequence>
<feature type="transmembrane region" description="Helical" evidence="2">
    <location>
        <begin position="1441"/>
        <end position="1465"/>
    </location>
</feature>
<feature type="domain" description="Ig-like" evidence="4">
    <location>
        <begin position="1144"/>
        <end position="1247"/>
    </location>
</feature>
<evidence type="ECO:0000259" key="4">
    <source>
        <dbReference type="PROSITE" id="PS50835"/>
    </source>
</evidence>
<dbReference type="InterPro" id="IPR036389">
    <property type="entry name" value="RNase_III_sf"/>
</dbReference>
<keyword evidence="7" id="KW-1185">Reference proteome</keyword>
<evidence type="ECO:0000256" key="1">
    <source>
        <dbReference type="ARBA" id="ARBA00022884"/>
    </source>
</evidence>
<dbReference type="OrthoDB" id="67027at2759"/>
<evidence type="ECO:0000313" key="6">
    <source>
        <dbReference type="EMBL" id="OAF70923.1"/>
    </source>
</evidence>
<dbReference type="PROSITE" id="PS50142">
    <property type="entry name" value="RNASE_3_2"/>
    <property type="match status" value="2"/>
</dbReference>
<proteinExistence type="predicted"/>
<dbReference type="PANTHER" id="PTHR11207:SF0">
    <property type="entry name" value="RIBONUCLEASE 3"/>
    <property type="match status" value="1"/>
</dbReference>
<dbReference type="SMART" id="SM00409">
    <property type="entry name" value="IG"/>
    <property type="match status" value="3"/>
</dbReference>
<dbReference type="GO" id="GO:0005634">
    <property type="term" value="C:nucleus"/>
    <property type="evidence" value="ECO:0007669"/>
    <property type="project" value="TreeGrafter"/>
</dbReference>
<evidence type="ECO:0000259" key="5">
    <source>
        <dbReference type="PROSITE" id="PS50853"/>
    </source>
</evidence>
<dbReference type="InterPro" id="IPR013783">
    <property type="entry name" value="Ig-like_fold"/>
</dbReference>
<evidence type="ECO:0000313" key="7">
    <source>
        <dbReference type="Proteomes" id="UP000078046"/>
    </source>
</evidence>
<dbReference type="InterPro" id="IPR036116">
    <property type="entry name" value="FN3_sf"/>
</dbReference>
<dbReference type="Pfam" id="PF00636">
    <property type="entry name" value="Ribonuclease_3"/>
    <property type="match status" value="2"/>
</dbReference>
<feature type="domain" description="RNase III" evidence="3">
    <location>
        <begin position="713"/>
        <end position="835"/>
    </location>
</feature>
<dbReference type="Gene3D" id="3.30.160.20">
    <property type="match status" value="1"/>
</dbReference>
<feature type="domain" description="Fibronectin type-III" evidence="5">
    <location>
        <begin position="1254"/>
        <end position="1343"/>
    </location>
</feature>
<feature type="domain" description="Ig-like" evidence="4">
    <location>
        <begin position="899"/>
        <end position="1005"/>
    </location>
</feature>
<dbReference type="Pfam" id="PF26050">
    <property type="entry name" value="Helical_CED_Drosha"/>
    <property type="match status" value="1"/>
</dbReference>
<dbReference type="CDD" id="cd00593">
    <property type="entry name" value="RIBOc"/>
    <property type="match status" value="2"/>
</dbReference>
<dbReference type="InterPro" id="IPR000999">
    <property type="entry name" value="RNase_III_dom"/>
</dbReference>
<dbReference type="PROSITE" id="PS50835">
    <property type="entry name" value="IG_LIKE"/>
    <property type="match status" value="3"/>
</dbReference>
<dbReference type="InterPro" id="IPR058938">
    <property type="entry name" value="Helical_CED_Drosha"/>
</dbReference>
<protein>
    <submittedName>
        <fullName evidence="6">Uncharacterized protein</fullName>
    </submittedName>
</protein>
<dbReference type="Proteomes" id="UP000078046">
    <property type="component" value="Unassembled WGS sequence"/>
</dbReference>
<evidence type="ECO:0000256" key="2">
    <source>
        <dbReference type="SAM" id="Phobius"/>
    </source>
</evidence>
<dbReference type="Gene3D" id="2.60.40.10">
    <property type="entry name" value="Immunoglobulins"/>
    <property type="match status" value="4"/>
</dbReference>